<keyword evidence="13" id="KW-1185">Reference proteome</keyword>
<keyword evidence="11" id="KW-1133">Transmembrane helix</keyword>
<comment type="pathway">
    <text evidence="2">Secondary metabolite biosynthesis.</text>
</comment>
<dbReference type="GO" id="GO:0020037">
    <property type="term" value="F:heme binding"/>
    <property type="evidence" value="ECO:0007669"/>
    <property type="project" value="InterPro"/>
</dbReference>
<dbReference type="SUPFAM" id="SSF48264">
    <property type="entry name" value="Cytochrome P450"/>
    <property type="match status" value="1"/>
</dbReference>
<dbReference type="InterPro" id="IPR001128">
    <property type="entry name" value="Cyt_P450"/>
</dbReference>
<comment type="cofactor">
    <cofactor evidence="1 9">
        <name>heme</name>
        <dbReference type="ChEBI" id="CHEBI:30413"/>
    </cofactor>
</comment>
<dbReference type="InterPro" id="IPR002401">
    <property type="entry name" value="Cyt_P450_E_grp-I"/>
</dbReference>
<dbReference type="CDD" id="cd11065">
    <property type="entry name" value="CYP64-like"/>
    <property type="match status" value="1"/>
</dbReference>
<dbReference type="InParanoid" id="A0A165J2W4"/>
<evidence type="ECO:0000256" key="3">
    <source>
        <dbReference type="ARBA" id="ARBA00010617"/>
    </source>
</evidence>
<evidence type="ECO:0000313" key="13">
    <source>
        <dbReference type="Proteomes" id="UP000076842"/>
    </source>
</evidence>
<keyword evidence="11" id="KW-0812">Transmembrane</keyword>
<protein>
    <submittedName>
        <fullName evidence="12">Cytochrome P450</fullName>
    </submittedName>
</protein>
<reference evidence="12 13" key="1">
    <citation type="journal article" date="2016" name="Mol. Biol. Evol.">
        <title>Comparative Genomics of Early-Diverging Mushroom-Forming Fungi Provides Insights into the Origins of Lignocellulose Decay Capabilities.</title>
        <authorList>
            <person name="Nagy L.G."/>
            <person name="Riley R."/>
            <person name="Tritt A."/>
            <person name="Adam C."/>
            <person name="Daum C."/>
            <person name="Floudas D."/>
            <person name="Sun H."/>
            <person name="Yadav J.S."/>
            <person name="Pangilinan J."/>
            <person name="Larsson K.H."/>
            <person name="Matsuura K."/>
            <person name="Barry K."/>
            <person name="Labutti K."/>
            <person name="Kuo R."/>
            <person name="Ohm R.A."/>
            <person name="Bhattacharya S.S."/>
            <person name="Shirouzu T."/>
            <person name="Yoshinaga Y."/>
            <person name="Martin F.M."/>
            <person name="Grigoriev I.V."/>
            <person name="Hibbett D.S."/>
        </authorList>
    </citation>
    <scope>NUCLEOTIDE SEQUENCE [LARGE SCALE GENOMIC DNA]</scope>
    <source>
        <strain evidence="12 13">HHB12733</strain>
    </source>
</reference>
<proteinExistence type="inferred from homology"/>
<dbReference type="Proteomes" id="UP000076842">
    <property type="component" value="Unassembled WGS sequence"/>
</dbReference>
<evidence type="ECO:0000256" key="2">
    <source>
        <dbReference type="ARBA" id="ARBA00005179"/>
    </source>
</evidence>
<keyword evidence="5 9" id="KW-0479">Metal-binding</keyword>
<evidence type="ECO:0000256" key="4">
    <source>
        <dbReference type="ARBA" id="ARBA00022617"/>
    </source>
</evidence>
<feature type="binding site" description="axial binding residue" evidence="9">
    <location>
        <position position="447"/>
    </location>
    <ligand>
        <name>heme</name>
        <dbReference type="ChEBI" id="CHEBI:30413"/>
    </ligand>
    <ligandPart>
        <name>Fe</name>
        <dbReference type="ChEBI" id="CHEBI:18248"/>
    </ligandPart>
</feature>
<dbReference type="PANTHER" id="PTHR46300:SF7">
    <property type="entry name" value="P450, PUTATIVE (EUROFUNG)-RELATED"/>
    <property type="match status" value="1"/>
</dbReference>
<dbReference type="InterPro" id="IPR017972">
    <property type="entry name" value="Cyt_P450_CS"/>
</dbReference>
<dbReference type="Gene3D" id="1.10.630.10">
    <property type="entry name" value="Cytochrome P450"/>
    <property type="match status" value="1"/>
</dbReference>
<accession>A0A165J2W4</accession>
<keyword evidence="7 9" id="KW-0408">Iron</keyword>
<feature type="transmembrane region" description="Helical" evidence="11">
    <location>
        <begin position="6"/>
        <end position="24"/>
    </location>
</feature>
<sequence>MALHPLALDYLFAAFLLALVYALWRRGTGTHALPLPPGPPGLPLLGNALQIPKERPWLVYAQWAKTYGELTHLTAFGQHLIILNTRQAARDLLEKRNSAYSGRVHMTFAGELVGWAKSVAMLEGAPHAQTRRMGQAMMSLAAVQAQYGRGMEEEAARLLARLLREPDRWMDHYRASAGAFIMLTTYGTEPGKERDALIEQAKHVVEHFSVAATPGNWIVDFVPFLKHVPAWVPGCGFNATAKAWRAELEHLVNSPFDKVQEQRAKHTAPPSLVSDLLEKNPAPSQEVLIRWLAGSLFAAGADTTVGALASFTLAMTKYPSAQRAAQAELDALVGGERLPTFADLDPERAPYLHALVKEVLRWGIIVPMGFPHRFSSPEHEAYDEYLGYRIPANTLLMPNAWAMSRDRAIYGEDVEVFRPERFLAMSKDQQLALGYGSPVFGFGGRVCLGQHVAYATLLVQIAGVLAAFDIARPLGEDGREVVPGDVGFSSGVVSHPEHFDTVIRPRSREAAELVQAANAFD</sequence>
<keyword evidence="11" id="KW-0472">Membrane</keyword>
<dbReference type="AlphaFoldDB" id="A0A165J2W4"/>
<dbReference type="PROSITE" id="PS00086">
    <property type="entry name" value="CYTOCHROME_P450"/>
    <property type="match status" value="1"/>
</dbReference>
<dbReference type="GO" id="GO:0004497">
    <property type="term" value="F:monooxygenase activity"/>
    <property type="evidence" value="ECO:0007669"/>
    <property type="project" value="UniProtKB-KW"/>
</dbReference>
<evidence type="ECO:0000256" key="6">
    <source>
        <dbReference type="ARBA" id="ARBA00023002"/>
    </source>
</evidence>
<evidence type="ECO:0000256" key="9">
    <source>
        <dbReference type="PIRSR" id="PIRSR602401-1"/>
    </source>
</evidence>
<dbReference type="PANTHER" id="PTHR46300">
    <property type="entry name" value="P450, PUTATIVE (EUROFUNG)-RELATED-RELATED"/>
    <property type="match status" value="1"/>
</dbReference>
<organism evidence="12 13">
    <name type="scientific">Calocera cornea HHB12733</name>
    <dbReference type="NCBI Taxonomy" id="1353952"/>
    <lineage>
        <taxon>Eukaryota</taxon>
        <taxon>Fungi</taxon>
        <taxon>Dikarya</taxon>
        <taxon>Basidiomycota</taxon>
        <taxon>Agaricomycotina</taxon>
        <taxon>Dacrymycetes</taxon>
        <taxon>Dacrymycetales</taxon>
        <taxon>Dacrymycetaceae</taxon>
        <taxon>Calocera</taxon>
    </lineage>
</organism>
<dbReference type="InterPro" id="IPR036396">
    <property type="entry name" value="Cyt_P450_sf"/>
</dbReference>
<dbReference type="PRINTS" id="PR00463">
    <property type="entry name" value="EP450I"/>
</dbReference>
<dbReference type="STRING" id="1353952.A0A165J2W4"/>
<evidence type="ECO:0000256" key="7">
    <source>
        <dbReference type="ARBA" id="ARBA00023004"/>
    </source>
</evidence>
<dbReference type="EMBL" id="KV423924">
    <property type="protein sequence ID" value="KZT61301.1"/>
    <property type="molecule type" value="Genomic_DNA"/>
</dbReference>
<evidence type="ECO:0000256" key="1">
    <source>
        <dbReference type="ARBA" id="ARBA00001971"/>
    </source>
</evidence>
<dbReference type="OrthoDB" id="2789670at2759"/>
<evidence type="ECO:0000256" key="5">
    <source>
        <dbReference type="ARBA" id="ARBA00022723"/>
    </source>
</evidence>
<evidence type="ECO:0000256" key="10">
    <source>
        <dbReference type="RuleBase" id="RU000461"/>
    </source>
</evidence>
<evidence type="ECO:0000256" key="11">
    <source>
        <dbReference type="SAM" id="Phobius"/>
    </source>
</evidence>
<dbReference type="GO" id="GO:0005506">
    <property type="term" value="F:iron ion binding"/>
    <property type="evidence" value="ECO:0007669"/>
    <property type="project" value="InterPro"/>
</dbReference>
<name>A0A165J2W4_9BASI</name>
<dbReference type="GO" id="GO:0016705">
    <property type="term" value="F:oxidoreductase activity, acting on paired donors, with incorporation or reduction of molecular oxygen"/>
    <property type="evidence" value="ECO:0007669"/>
    <property type="project" value="InterPro"/>
</dbReference>
<evidence type="ECO:0000313" key="12">
    <source>
        <dbReference type="EMBL" id="KZT61301.1"/>
    </source>
</evidence>
<dbReference type="Pfam" id="PF00067">
    <property type="entry name" value="p450"/>
    <property type="match status" value="1"/>
</dbReference>
<dbReference type="InterPro" id="IPR050364">
    <property type="entry name" value="Cytochrome_P450_fung"/>
</dbReference>
<gene>
    <name evidence="12" type="ORF">CALCODRAFT_491407</name>
</gene>
<keyword evidence="8 10" id="KW-0503">Monooxygenase</keyword>
<comment type="similarity">
    <text evidence="3 10">Belongs to the cytochrome P450 family.</text>
</comment>
<evidence type="ECO:0000256" key="8">
    <source>
        <dbReference type="ARBA" id="ARBA00023033"/>
    </source>
</evidence>
<keyword evidence="6 10" id="KW-0560">Oxidoreductase</keyword>
<keyword evidence="4 9" id="KW-0349">Heme</keyword>